<protein>
    <recommendedName>
        <fullName evidence="3 7">Cyclic pyranopterin monophosphate synthase</fullName>
        <ecNumber evidence="3 7">4.6.1.17</ecNumber>
    </recommendedName>
    <alternativeName>
        <fullName evidence="7">Molybdenum cofactor biosynthesis protein C</fullName>
    </alternativeName>
</protein>
<evidence type="ECO:0000256" key="5">
    <source>
        <dbReference type="ARBA" id="ARBA00023239"/>
    </source>
</evidence>
<gene>
    <name evidence="7" type="primary">moaC</name>
    <name evidence="9" type="ORF">MIZ03_0530</name>
</gene>
<dbReference type="EMBL" id="AP024238">
    <property type="protein sequence ID" value="BCO25666.1"/>
    <property type="molecule type" value="Genomic_DNA"/>
</dbReference>
<dbReference type="EC" id="4.6.1.17" evidence="3 7"/>
<sequence length="186" mass="19396">MMPSSGKGSAKLLPFFNLFQIHNMSQLTHFDAQGQAHMVDVAAKAATHRIGIAGGRIEMLPETLALIESGTAKKGDVLGIARVAGIMAAKKTSDLIPLCHPLALTRVAIDFVVSHADAESAASVFCTATVETVGPTGVEMEALTAVQVALLTIYDMCKAVDRGMTMTGCKLLEKHGGKSGSFVAGI</sequence>
<organism evidence="9 10">
    <name type="scientific">Rhodoferax lithotrophicus</name>
    <dbReference type="NCBI Taxonomy" id="2798804"/>
    <lineage>
        <taxon>Bacteria</taxon>
        <taxon>Pseudomonadati</taxon>
        <taxon>Pseudomonadota</taxon>
        <taxon>Betaproteobacteria</taxon>
        <taxon>Burkholderiales</taxon>
        <taxon>Comamonadaceae</taxon>
        <taxon>Rhodoferax</taxon>
    </lineage>
</organism>
<keyword evidence="10" id="KW-1185">Reference proteome</keyword>
<dbReference type="Pfam" id="PF01967">
    <property type="entry name" value="MoaC"/>
    <property type="match status" value="1"/>
</dbReference>
<comment type="pathway">
    <text evidence="2 7">Cofactor biosynthesis; molybdopterin biosynthesis.</text>
</comment>
<evidence type="ECO:0000256" key="1">
    <source>
        <dbReference type="ARBA" id="ARBA00001637"/>
    </source>
</evidence>
<dbReference type="InterPro" id="IPR023045">
    <property type="entry name" value="MoaC"/>
</dbReference>
<evidence type="ECO:0000259" key="8">
    <source>
        <dbReference type="Pfam" id="PF01967"/>
    </source>
</evidence>
<dbReference type="InterPro" id="IPR036522">
    <property type="entry name" value="MoaC_sf"/>
</dbReference>
<evidence type="ECO:0000313" key="10">
    <source>
        <dbReference type="Proteomes" id="UP000824366"/>
    </source>
</evidence>
<evidence type="ECO:0000256" key="2">
    <source>
        <dbReference type="ARBA" id="ARBA00005046"/>
    </source>
</evidence>
<feature type="binding site" evidence="7">
    <location>
        <begin position="98"/>
        <end position="100"/>
    </location>
    <ligand>
        <name>substrate</name>
    </ligand>
</feature>
<dbReference type="InterPro" id="IPR047594">
    <property type="entry name" value="MoaC_bact/euk"/>
</dbReference>
<dbReference type="CDD" id="cd01420">
    <property type="entry name" value="MoaC_PE"/>
    <property type="match status" value="1"/>
</dbReference>
<evidence type="ECO:0000256" key="3">
    <source>
        <dbReference type="ARBA" id="ARBA00012575"/>
    </source>
</evidence>
<dbReference type="HAMAP" id="MF_01224_B">
    <property type="entry name" value="MoaC_B"/>
    <property type="match status" value="1"/>
</dbReference>
<comment type="subunit">
    <text evidence="7">Homohexamer; trimer of dimers.</text>
</comment>
<dbReference type="SUPFAM" id="SSF55040">
    <property type="entry name" value="Molybdenum cofactor biosynthesis protein C, MoaC"/>
    <property type="match status" value="1"/>
</dbReference>
<evidence type="ECO:0000313" key="9">
    <source>
        <dbReference type="EMBL" id="BCO25666.1"/>
    </source>
</evidence>
<dbReference type="NCBIfam" id="TIGR00581">
    <property type="entry name" value="moaC"/>
    <property type="match status" value="1"/>
</dbReference>
<evidence type="ECO:0000256" key="6">
    <source>
        <dbReference type="ARBA" id="ARBA00055087"/>
    </source>
</evidence>
<dbReference type="NCBIfam" id="NF006870">
    <property type="entry name" value="PRK09364.1"/>
    <property type="match status" value="1"/>
</dbReference>
<dbReference type="InterPro" id="IPR050105">
    <property type="entry name" value="MoCo_biosynth_MoaA/MoaC"/>
</dbReference>
<comment type="similarity">
    <text evidence="7">Belongs to the MoaC family.</text>
</comment>
<accession>A0ABM7MHK4</accession>
<keyword evidence="5 7" id="KW-0456">Lyase</keyword>
<evidence type="ECO:0000256" key="7">
    <source>
        <dbReference type="HAMAP-Rule" id="MF_01224"/>
    </source>
</evidence>
<feature type="binding site" evidence="7">
    <location>
        <begin position="140"/>
        <end position="141"/>
    </location>
    <ligand>
        <name>substrate</name>
    </ligand>
</feature>
<name>A0ABM7MHK4_9BURK</name>
<comment type="function">
    <text evidence="6 7">Catalyzes the conversion of (8S)-3',8-cyclo-7,8-dihydroguanosine 5'-triphosphate to cyclic pyranopterin monophosphate (cPMP).</text>
</comment>
<dbReference type="InterPro" id="IPR002820">
    <property type="entry name" value="Mopterin_CF_biosynth-C_dom"/>
</dbReference>
<dbReference type="Gene3D" id="3.30.70.640">
    <property type="entry name" value="Molybdopterin cofactor biosynthesis C (MoaC) domain"/>
    <property type="match status" value="1"/>
</dbReference>
<comment type="catalytic activity">
    <reaction evidence="1 7">
        <text>(8S)-3',8-cyclo-7,8-dihydroguanosine 5'-triphosphate = cyclic pyranopterin phosphate + diphosphate</text>
        <dbReference type="Rhea" id="RHEA:49580"/>
        <dbReference type="ChEBI" id="CHEBI:33019"/>
        <dbReference type="ChEBI" id="CHEBI:59648"/>
        <dbReference type="ChEBI" id="CHEBI:131766"/>
        <dbReference type="EC" id="4.6.1.17"/>
    </reaction>
</comment>
<keyword evidence="4 7" id="KW-0501">Molybdenum cofactor biosynthesis</keyword>
<dbReference type="PANTHER" id="PTHR22960">
    <property type="entry name" value="MOLYBDOPTERIN COFACTOR SYNTHESIS PROTEIN A"/>
    <property type="match status" value="1"/>
</dbReference>
<dbReference type="PANTHER" id="PTHR22960:SF29">
    <property type="entry name" value="CYCLIC PYRANOPTERIN MONOPHOSPHATE SYNTHASE"/>
    <property type="match status" value="1"/>
</dbReference>
<feature type="active site" evidence="7">
    <location>
        <position position="155"/>
    </location>
</feature>
<feature type="domain" description="Molybdopterin cofactor biosynthesis C (MoaC)" evidence="8">
    <location>
        <begin position="38"/>
        <end position="177"/>
    </location>
</feature>
<evidence type="ECO:0000256" key="4">
    <source>
        <dbReference type="ARBA" id="ARBA00023150"/>
    </source>
</evidence>
<proteinExistence type="inferred from homology"/>
<dbReference type="Proteomes" id="UP000824366">
    <property type="component" value="Chromosome"/>
</dbReference>
<reference evidence="9 10" key="1">
    <citation type="journal article" date="2021" name="Microbiol. Spectr.">
        <title>A Single Bacterium Capable of Oxidation and Reduction of Iron at Circumneutral pH.</title>
        <authorList>
            <person name="Kato S."/>
            <person name="Ohkuma M."/>
        </authorList>
    </citation>
    <scope>NUCLEOTIDE SEQUENCE [LARGE SCALE GENOMIC DNA]</scope>
    <source>
        <strain evidence="9 10">MIZ03</strain>
    </source>
</reference>